<evidence type="ECO:0000256" key="2">
    <source>
        <dbReference type="ARBA" id="ARBA00022692"/>
    </source>
</evidence>
<evidence type="ECO:0000256" key="1">
    <source>
        <dbReference type="ARBA" id="ARBA00004141"/>
    </source>
</evidence>
<evidence type="ECO:0000313" key="7">
    <source>
        <dbReference type="Proteomes" id="UP000242258"/>
    </source>
</evidence>
<name>A0A1E7Q7T0_9GAMM</name>
<protein>
    <submittedName>
        <fullName evidence="6">Teichoic acid transporter</fullName>
    </submittedName>
</protein>
<evidence type="ECO:0000256" key="3">
    <source>
        <dbReference type="ARBA" id="ARBA00022989"/>
    </source>
</evidence>
<accession>A0A1E7Q7T0</accession>
<evidence type="ECO:0000313" key="6">
    <source>
        <dbReference type="EMBL" id="OEY70206.1"/>
    </source>
</evidence>
<dbReference type="PANTHER" id="PTHR43424">
    <property type="entry name" value="LOCUS PUTATIVE PROTEIN 1-RELATED"/>
    <property type="match status" value="1"/>
</dbReference>
<dbReference type="InterPro" id="IPR052556">
    <property type="entry name" value="PolySynth_Transporter"/>
</dbReference>
<organism evidence="6 7">
    <name type="scientific">Rheinheimera salexigens</name>
    <dbReference type="NCBI Taxonomy" id="1628148"/>
    <lineage>
        <taxon>Bacteria</taxon>
        <taxon>Pseudomonadati</taxon>
        <taxon>Pseudomonadota</taxon>
        <taxon>Gammaproteobacteria</taxon>
        <taxon>Chromatiales</taxon>
        <taxon>Chromatiaceae</taxon>
        <taxon>Rheinheimera</taxon>
    </lineage>
</organism>
<feature type="transmembrane region" description="Helical" evidence="5">
    <location>
        <begin position="398"/>
        <end position="420"/>
    </location>
</feature>
<evidence type="ECO:0000256" key="4">
    <source>
        <dbReference type="ARBA" id="ARBA00023136"/>
    </source>
</evidence>
<dbReference type="PANTHER" id="PTHR43424:SF1">
    <property type="entry name" value="LOCUS PUTATIVE PROTEIN 1-RELATED"/>
    <property type="match status" value="1"/>
</dbReference>
<feature type="transmembrane region" description="Helical" evidence="5">
    <location>
        <begin position="307"/>
        <end position="332"/>
    </location>
</feature>
<dbReference type="InterPro" id="IPR002797">
    <property type="entry name" value="Polysacc_synth"/>
</dbReference>
<comment type="caution">
    <text evidence="6">The sequence shown here is derived from an EMBL/GenBank/DDBJ whole genome shotgun (WGS) entry which is preliminary data.</text>
</comment>
<keyword evidence="4 5" id="KW-0472">Membrane</keyword>
<dbReference type="STRING" id="1628148.BI198_12005"/>
<feature type="transmembrane region" description="Helical" evidence="5">
    <location>
        <begin position="373"/>
        <end position="392"/>
    </location>
</feature>
<feature type="transmembrane region" description="Helical" evidence="5">
    <location>
        <begin position="116"/>
        <end position="137"/>
    </location>
</feature>
<keyword evidence="2 5" id="KW-0812">Transmembrane</keyword>
<sequence>MTMIIKLLQARATAMLGDKLVKLAAGAILTIFVARMLGAAELGIFSIVMAWSAFLVPITSLGLNNIVVRQMVKHESGHDAMTMLYSAISMRLVLGIIGGGVMLLAFFLLYPDMFTGHLRIAIPALFLLQTFFGFLLFEFYLNYQGTFRSVAYIKAAITAISFSVKLTLLYQGFGIASLLLFTGIEFLVVGVAQYWVYRLKHQPYKDGEARWPAYHPRWFNLTQAKILLKRSSWLWLSGIVSVIYLKVDIVMIGSIAGTEQAGIYAAASRLSELWYVFPATLAARYYPDMIRAHKQGWTPYYLKLRRFALMFFVAAFVIALAMTLLAPWIISLLFGDNFLAAVDVLKIHIWAGCFIFVRYLISQHLLITEQEPLSLASHAIGALLNVGLNLWLIPKMGIVGAAWATLISYAFASFFFLFLFNSTRKQMWQLITVRKSKPQ</sequence>
<dbReference type="CDD" id="cd13128">
    <property type="entry name" value="MATE_Wzx_like"/>
    <property type="match status" value="1"/>
</dbReference>
<reference evidence="7" key="1">
    <citation type="submission" date="2016-09" db="EMBL/GenBank/DDBJ databases">
        <authorList>
            <person name="Wan X."/>
            <person name="Hou S."/>
        </authorList>
    </citation>
    <scope>NUCLEOTIDE SEQUENCE [LARGE SCALE GENOMIC DNA]</scope>
    <source>
        <strain evidence="7">KH87</strain>
    </source>
</reference>
<dbReference type="AlphaFoldDB" id="A0A1E7Q7T0"/>
<dbReference type="GO" id="GO:0016020">
    <property type="term" value="C:membrane"/>
    <property type="evidence" value="ECO:0007669"/>
    <property type="project" value="UniProtKB-SubCell"/>
</dbReference>
<feature type="transmembrane region" description="Helical" evidence="5">
    <location>
        <begin position="175"/>
        <end position="197"/>
    </location>
</feature>
<proteinExistence type="predicted"/>
<dbReference type="OrthoDB" id="103403at2"/>
<keyword evidence="7" id="KW-1185">Reference proteome</keyword>
<evidence type="ECO:0000256" key="5">
    <source>
        <dbReference type="SAM" id="Phobius"/>
    </source>
</evidence>
<feature type="transmembrane region" description="Helical" evidence="5">
    <location>
        <begin position="149"/>
        <end position="169"/>
    </location>
</feature>
<feature type="transmembrane region" description="Helical" evidence="5">
    <location>
        <begin position="338"/>
        <end position="361"/>
    </location>
</feature>
<feature type="transmembrane region" description="Helical" evidence="5">
    <location>
        <begin position="44"/>
        <end position="67"/>
    </location>
</feature>
<feature type="transmembrane region" description="Helical" evidence="5">
    <location>
        <begin position="262"/>
        <end position="286"/>
    </location>
</feature>
<feature type="transmembrane region" description="Helical" evidence="5">
    <location>
        <begin position="88"/>
        <end position="110"/>
    </location>
</feature>
<dbReference type="Proteomes" id="UP000242258">
    <property type="component" value="Unassembled WGS sequence"/>
</dbReference>
<keyword evidence="3 5" id="KW-1133">Transmembrane helix</keyword>
<gene>
    <name evidence="6" type="ORF">BI198_12005</name>
</gene>
<dbReference type="Pfam" id="PF01943">
    <property type="entry name" value="Polysacc_synt"/>
    <property type="match status" value="1"/>
</dbReference>
<comment type="subcellular location">
    <subcellularLocation>
        <location evidence="1">Membrane</location>
        <topology evidence="1">Multi-pass membrane protein</topology>
    </subcellularLocation>
</comment>
<dbReference type="EMBL" id="MKEK01000001">
    <property type="protein sequence ID" value="OEY70206.1"/>
    <property type="molecule type" value="Genomic_DNA"/>
</dbReference>
<feature type="transmembrane region" description="Helical" evidence="5">
    <location>
        <begin position="233"/>
        <end position="256"/>
    </location>
</feature>
<feature type="transmembrane region" description="Helical" evidence="5">
    <location>
        <begin position="20"/>
        <end position="38"/>
    </location>
</feature>